<evidence type="ECO:0000313" key="1">
    <source>
        <dbReference type="EnsemblPlants" id="PGSC0003DMT400078573"/>
    </source>
</evidence>
<dbReference type="Proteomes" id="UP000011115">
    <property type="component" value="Unassembled WGS sequence"/>
</dbReference>
<evidence type="ECO:0000313" key="2">
    <source>
        <dbReference type="Proteomes" id="UP000011115"/>
    </source>
</evidence>
<name>M1D0E1_SOLTU</name>
<dbReference type="PaxDb" id="4113-PGSC0003DMT400078573"/>
<dbReference type="Gramene" id="PGSC0003DMT400078573">
    <property type="protein sequence ID" value="PGSC0003DMT400078573"/>
    <property type="gene ID" value="PGSC0003DMG400030586"/>
</dbReference>
<dbReference type="EnsemblPlants" id="PGSC0003DMT400078573">
    <property type="protein sequence ID" value="PGSC0003DMT400078573"/>
    <property type="gene ID" value="PGSC0003DMG400030586"/>
</dbReference>
<proteinExistence type="predicted"/>
<reference evidence="2" key="1">
    <citation type="journal article" date="2011" name="Nature">
        <title>Genome sequence and analysis of the tuber crop potato.</title>
        <authorList>
            <consortium name="The Potato Genome Sequencing Consortium"/>
        </authorList>
    </citation>
    <scope>NUCLEOTIDE SEQUENCE [LARGE SCALE GENOMIC DNA]</scope>
    <source>
        <strain evidence="2">cv. DM1-3 516 R44</strain>
    </source>
</reference>
<dbReference type="HOGENOM" id="CLU_2982877_0_0_1"/>
<protein>
    <submittedName>
        <fullName evidence="1">Uncharacterized protein</fullName>
    </submittedName>
</protein>
<organism evidence="1 2">
    <name type="scientific">Solanum tuberosum</name>
    <name type="common">Potato</name>
    <dbReference type="NCBI Taxonomy" id="4113"/>
    <lineage>
        <taxon>Eukaryota</taxon>
        <taxon>Viridiplantae</taxon>
        <taxon>Streptophyta</taxon>
        <taxon>Embryophyta</taxon>
        <taxon>Tracheophyta</taxon>
        <taxon>Spermatophyta</taxon>
        <taxon>Magnoliopsida</taxon>
        <taxon>eudicotyledons</taxon>
        <taxon>Gunneridae</taxon>
        <taxon>Pentapetalae</taxon>
        <taxon>asterids</taxon>
        <taxon>lamiids</taxon>
        <taxon>Solanales</taxon>
        <taxon>Solanaceae</taxon>
        <taxon>Solanoideae</taxon>
        <taxon>Solaneae</taxon>
        <taxon>Solanum</taxon>
    </lineage>
</organism>
<dbReference type="AlphaFoldDB" id="M1D0E1"/>
<accession>M1D0E1</accession>
<sequence>MGASLFASYSRVSRLELGNGMTREGALPLVVYLFLSVALNTKFCLWFPNAVSFESLPS</sequence>
<keyword evidence="2" id="KW-1185">Reference proteome</keyword>
<reference evidence="1" key="2">
    <citation type="submission" date="2015-06" db="UniProtKB">
        <authorList>
            <consortium name="EnsemblPlants"/>
        </authorList>
    </citation>
    <scope>IDENTIFICATION</scope>
    <source>
        <strain evidence="1">DM1-3 516 R44</strain>
    </source>
</reference>
<dbReference type="InParanoid" id="M1D0E1"/>